<keyword evidence="2" id="KW-0804">Transcription</keyword>
<sequence>MYISLTPASPTTDLQLQYPDDFLAANCIDERTGQILFSDGGLIDIGEYWFEGVAIIQTTINLKQTAHLMIRSDIRGSYLSQVLKGRLELKTDSAKFKMDEGDIHSIYTDGISTALSVNGHCSLITIILTESFINKIAYRTAIQFNLKEQPDILSYQSVKSFTAIQDILRTNHLPYIKRLLLEAKTLELLTGLHQPAKPGPETGFALTDADKERLMEARKLVEANLRSPCSLIELSRKTGLNDFKLKKGFKILFGNTVFGYLAELRMNLAYKLLQQGRSVGEVAETVGYKNAHHFTAAFKKRFDILPSRLGKAIILLVTGVFWL</sequence>
<dbReference type="InterPro" id="IPR018060">
    <property type="entry name" value="HTH_AraC"/>
</dbReference>
<dbReference type="Pfam" id="PF12833">
    <property type="entry name" value="HTH_18"/>
    <property type="match status" value="1"/>
</dbReference>
<dbReference type="Gene3D" id="1.10.10.60">
    <property type="entry name" value="Homeodomain-like"/>
    <property type="match status" value="1"/>
</dbReference>
<dbReference type="GO" id="GO:0043565">
    <property type="term" value="F:sequence-specific DNA binding"/>
    <property type="evidence" value="ECO:0007669"/>
    <property type="project" value="InterPro"/>
</dbReference>
<dbReference type="GO" id="GO:0003700">
    <property type="term" value="F:DNA-binding transcription factor activity"/>
    <property type="evidence" value="ECO:0007669"/>
    <property type="project" value="InterPro"/>
</dbReference>
<evidence type="ECO:0000256" key="2">
    <source>
        <dbReference type="ARBA" id="ARBA00023163"/>
    </source>
</evidence>
<evidence type="ECO:0000313" key="4">
    <source>
        <dbReference type="EMBL" id="AYL96131.1"/>
    </source>
</evidence>
<dbReference type="OrthoDB" id="799767at2"/>
<dbReference type="PANTHER" id="PTHR47893">
    <property type="entry name" value="REGULATORY PROTEIN PCHR"/>
    <property type="match status" value="1"/>
</dbReference>
<proteinExistence type="predicted"/>
<dbReference type="Proteomes" id="UP000270046">
    <property type="component" value="Chromosome"/>
</dbReference>
<accession>A0A494VQB5</accession>
<dbReference type="AlphaFoldDB" id="A0A494VQB5"/>
<gene>
    <name evidence="4" type="ORF">HYN43_012890</name>
</gene>
<dbReference type="KEGG" id="muh:HYN43_012890"/>
<dbReference type="PANTHER" id="PTHR47893:SF1">
    <property type="entry name" value="REGULATORY PROTEIN PCHR"/>
    <property type="match status" value="1"/>
</dbReference>
<dbReference type="PROSITE" id="PS01124">
    <property type="entry name" value="HTH_ARAC_FAMILY_2"/>
    <property type="match status" value="1"/>
</dbReference>
<keyword evidence="5" id="KW-1185">Reference proteome</keyword>
<dbReference type="RefSeq" id="WP_119409735.1">
    <property type="nucleotide sequence ID" value="NZ_CP032869.1"/>
</dbReference>
<dbReference type="SUPFAM" id="SSF46689">
    <property type="entry name" value="Homeodomain-like"/>
    <property type="match status" value="1"/>
</dbReference>
<organism evidence="4 5">
    <name type="scientific">Mucilaginibacter celer</name>
    <dbReference type="NCBI Taxonomy" id="2305508"/>
    <lineage>
        <taxon>Bacteria</taxon>
        <taxon>Pseudomonadati</taxon>
        <taxon>Bacteroidota</taxon>
        <taxon>Sphingobacteriia</taxon>
        <taxon>Sphingobacteriales</taxon>
        <taxon>Sphingobacteriaceae</taxon>
        <taxon>Mucilaginibacter</taxon>
    </lineage>
</organism>
<keyword evidence="1" id="KW-0805">Transcription regulation</keyword>
<dbReference type="InterPro" id="IPR009057">
    <property type="entry name" value="Homeodomain-like_sf"/>
</dbReference>
<reference evidence="4 5" key="1">
    <citation type="submission" date="2018-10" db="EMBL/GenBank/DDBJ databases">
        <title>Genome sequencing of Mucilaginibacter sp. HYN0043.</title>
        <authorList>
            <person name="Kim M."/>
            <person name="Yi H."/>
        </authorList>
    </citation>
    <scope>NUCLEOTIDE SEQUENCE [LARGE SCALE GENOMIC DNA]</scope>
    <source>
        <strain evidence="4 5">HYN0043</strain>
    </source>
</reference>
<dbReference type="EMBL" id="CP032869">
    <property type="protein sequence ID" value="AYL96131.1"/>
    <property type="molecule type" value="Genomic_DNA"/>
</dbReference>
<evidence type="ECO:0000256" key="1">
    <source>
        <dbReference type="ARBA" id="ARBA00023015"/>
    </source>
</evidence>
<feature type="domain" description="HTH araC/xylS-type" evidence="3">
    <location>
        <begin position="215"/>
        <end position="312"/>
    </location>
</feature>
<dbReference type="InterPro" id="IPR053142">
    <property type="entry name" value="PchR_regulatory_protein"/>
</dbReference>
<dbReference type="SMART" id="SM00342">
    <property type="entry name" value="HTH_ARAC"/>
    <property type="match status" value="1"/>
</dbReference>
<evidence type="ECO:0000313" key="5">
    <source>
        <dbReference type="Proteomes" id="UP000270046"/>
    </source>
</evidence>
<name>A0A494VQB5_9SPHI</name>
<evidence type="ECO:0000259" key="3">
    <source>
        <dbReference type="PROSITE" id="PS01124"/>
    </source>
</evidence>
<protein>
    <submittedName>
        <fullName evidence="4">Helix-turn-helix domain-containing protein</fullName>
    </submittedName>
</protein>